<gene>
    <name evidence="1" type="ORF">FRZ06_11150</name>
</gene>
<keyword evidence="2" id="KW-1185">Reference proteome</keyword>
<sequence length="845" mass="95174">MPRIKTVKIKIWGIVQGVGFRPFVAKLADRFGMRGEVLNIGGLVDIVLTDTQERIEAFLDALKKEKPLPAEIVYIRIEEQKRRDFKSFTILDSDEGDDEAAMIPADLSICPDCLEELRNPLNPRYMHPFISCMVCGPRYTIIDKIPYDRENTAMIEFPMCDFCRGEYTDRDDRRYHAQTVSCHDCGPMLNYRLSGSEGTITEVSNEDCSMEACSIGVIGIHADERIIDRAVMPVFLAANYINEGKIIALKGVGGYNFICSPFDETAVINLRRLKVREEKPFAVMFRDIDQIKEYCYLSSEEETLLQSSAKPIVLLERRSVLDLNSELISKDYEEISPAVYKTSRFIGAFLPSMGVQHMLIDFCGPIIVTSANLSDMPIINEDQEMFALQDHLDREEDGERLLAAVFYNERKIRIRLDDSVVRVIDGQPQMIRRSKGYAPVPLYINERLGKEDMILAMGGQLKASFALSKGSFSYISQYFGDLDSREAGLIFKENIERMAELFRMKPNLVVSDLHPLYFTTNYAEQYAKRCGIDHIKVQHHHAHVASVMAEHDLKGAVIGVSFDGTGYGTDGAIWGGEFLICEDDCFERAAHLEYIRMLGGDSSMKEGWKSAFSYLYHYQSQNDTLSSGDGTDILSSLREPVDLRWPMVKAGLHHNINTINSSSMGRLFDSIAAYAGIHDFNRYEGECAIMLENAAVEAIQMGLEPWEMHFEILEKGQSENSCDGADDDHIISARTIFQQMQVAQAAGIDKRCVALGFHDAAAEMICLICNRIRQARGIETAALTGGVFQNKILMEKTLKLLRSDGFSVYYNVSVGPNDGGVCLGQNYIGMKYLTKKSHNDKIDRE</sequence>
<dbReference type="EMBL" id="CP042469">
    <property type="protein sequence ID" value="QOX63850.1"/>
    <property type="molecule type" value="Genomic_DNA"/>
</dbReference>
<dbReference type="Proteomes" id="UP000594014">
    <property type="component" value="Chromosome"/>
</dbReference>
<evidence type="ECO:0000313" key="1">
    <source>
        <dbReference type="EMBL" id="QOX63850.1"/>
    </source>
</evidence>
<evidence type="ECO:0000313" key="2">
    <source>
        <dbReference type="Proteomes" id="UP000594014"/>
    </source>
</evidence>
<accession>A0ACD1ABF4</accession>
<organism evidence="1 2">
    <name type="scientific">Anoxybacterium hadale</name>
    <dbReference type="NCBI Taxonomy" id="3408580"/>
    <lineage>
        <taxon>Bacteria</taxon>
        <taxon>Bacillati</taxon>
        <taxon>Bacillota</taxon>
        <taxon>Clostridia</taxon>
        <taxon>Peptostreptococcales</taxon>
        <taxon>Anaerovoracaceae</taxon>
        <taxon>Anoxybacterium</taxon>
    </lineage>
</organism>
<protein>
    <submittedName>
        <fullName evidence="1">Carbamoyltransferase HypF</fullName>
    </submittedName>
</protein>
<proteinExistence type="predicted"/>
<name>A0ACD1ABF4_9FIRM</name>
<reference evidence="1" key="1">
    <citation type="submission" date="2019-08" db="EMBL/GenBank/DDBJ databases">
        <title>Genome sequence of Clostridiales bacterium MT110.</title>
        <authorList>
            <person name="Cao J."/>
        </authorList>
    </citation>
    <scope>NUCLEOTIDE SEQUENCE</scope>
    <source>
        <strain evidence="1">MT110</strain>
    </source>
</reference>